<dbReference type="PANTHER" id="PTHR46594">
    <property type="entry name" value="P-TYPE CATION-TRANSPORTING ATPASE"/>
    <property type="match status" value="1"/>
</dbReference>
<accession>A0A7W4P675</accession>
<dbReference type="PROSITE" id="PS50846">
    <property type="entry name" value="HMA_2"/>
    <property type="match status" value="1"/>
</dbReference>
<proteinExistence type="predicted"/>
<dbReference type="GO" id="GO:0046872">
    <property type="term" value="F:metal ion binding"/>
    <property type="evidence" value="ECO:0007669"/>
    <property type="project" value="UniProtKB-KW"/>
</dbReference>
<evidence type="ECO:0000313" key="4">
    <source>
        <dbReference type="Proteomes" id="UP000561066"/>
    </source>
</evidence>
<dbReference type="CDD" id="cd00371">
    <property type="entry name" value="HMA"/>
    <property type="match status" value="1"/>
</dbReference>
<dbReference type="EMBL" id="JABEQH010000019">
    <property type="protein sequence ID" value="MBB2176938.1"/>
    <property type="molecule type" value="Genomic_DNA"/>
</dbReference>
<dbReference type="AlphaFoldDB" id="A0A7W4P675"/>
<comment type="caution">
    <text evidence="3">The sequence shown here is derived from an EMBL/GenBank/DDBJ whole genome shotgun (WGS) entry which is preliminary data.</text>
</comment>
<organism evidence="3 4">
    <name type="scientific">Gluconacetobacter johannae</name>
    <dbReference type="NCBI Taxonomy" id="112140"/>
    <lineage>
        <taxon>Bacteria</taxon>
        <taxon>Pseudomonadati</taxon>
        <taxon>Pseudomonadota</taxon>
        <taxon>Alphaproteobacteria</taxon>
        <taxon>Acetobacterales</taxon>
        <taxon>Acetobacteraceae</taxon>
        <taxon>Gluconacetobacter</taxon>
    </lineage>
</organism>
<dbReference type="InterPro" id="IPR036163">
    <property type="entry name" value="HMA_dom_sf"/>
</dbReference>
<evidence type="ECO:0000313" key="3">
    <source>
        <dbReference type="EMBL" id="MBB2176938.1"/>
    </source>
</evidence>
<sequence length="69" mass="7107">METATLKIEGMTCNGCVSAVKKALERTDGVSSADVALDTGNARVTYDAARTSPARLRAAVEDAGYDVAA</sequence>
<dbReference type="FunFam" id="3.30.70.100:FF:000005">
    <property type="entry name" value="Copper-exporting P-type ATPase A"/>
    <property type="match status" value="1"/>
</dbReference>
<dbReference type="PROSITE" id="PS01047">
    <property type="entry name" value="HMA_1"/>
    <property type="match status" value="1"/>
</dbReference>
<reference evidence="3 4" key="1">
    <citation type="submission" date="2020-04" db="EMBL/GenBank/DDBJ databases">
        <title>Description of novel Gluconacetobacter.</title>
        <authorList>
            <person name="Sombolestani A."/>
        </authorList>
    </citation>
    <scope>NUCLEOTIDE SEQUENCE [LARGE SCALE GENOMIC DNA]</scope>
    <source>
        <strain evidence="3 4">LMG 21312</strain>
    </source>
</reference>
<protein>
    <submittedName>
        <fullName evidence="3">Heavy-metal-associated domain-containing protein</fullName>
    </submittedName>
</protein>
<dbReference type="Gene3D" id="3.30.70.100">
    <property type="match status" value="1"/>
</dbReference>
<feature type="domain" description="HMA" evidence="2">
    <location>
        <begin position="2"/>
        <end position="68"/>
    </location>
</feature>
<dbReference type="PANTHER" id="PTHR46594:SF4">
    <property type="entry name" value="P-TYPE CATION-TRANSPORTING ATPASE"/>
    <property type="match status" value="1"/>
</dbReference>
<evidence type="ECO:0000256" key="1">
    <source>
        <dbReference type="ARBA" id="ARBA00022723"/>
    </source>
</evidence>
<keyword evidence="4" id="KW-1185">Reference proteome</keyword>
<name>A0A7W4P675_9PROT</name>
<keyword evidence="1" id="KW-0479">Metal-binding</keyword>
<dbReference type="Pfam" id="PF00403">
    <property type="entry name" value="HMA"/>
    <property type="match status" value="1"/>
</dbReference>
<dbReference type="InterPro" id="IPR001802">
    <property type="entry name" value="MerP/CopZ"/>
</dbReference>
<dbReference type="InterPro" id="IPR006121">
    <property type="entry name" value="HMA_dom"/>
</dbReference>
<dbReference type="PRINTS" id="PR00946">
    <property type="entry name" value="HGSCAVENGER"/>
</dbReference>
<dbReference type="Proteomes" id="UP000561066">
    <property type="component" value="Unassembled WGS sequence"/>
</dbReference>
<gene>
    <name evidence="3" type="ORF">HLH21_13570</name>
</gene>
<dbReference type="SUPFAM" id="SSF55008">
    <property type="entry name" value="HMA, heavy metal-associated domain"/>
    <property type="match status" value="1"/>
</dbReference>
<dbReference type="InterPro" id="IPR017969">
    <property type="entry name" value="Heavy-metal-associated_CS"/>
</dbReference>
<evidence type="ECO:0000259" key="2">
    <source>
        <dbReference type="PROSITE" id="PS50846"/>
    </source>
</evidence>